<dbReference type="InterPro" id="IPR001245">
    <property type="entry name" value="Ser-Thr/Tyr_kinase_cat_dom"/>
</dbReference>
<evidence type="ECO:0000313" key="4">
    <source>
        <dbReference type="Proteomes" id="UP001470230"/>
    </source>
</evidence>
<dbReference type="InterPro" id="IPR000719">
    <property type="entry name" value="Prot_kinase_dom"/>
</dbReference>
<feature type="transmembrane region" description="Helical" evidence="1">
    <location>
        <begin position="17"/>
        <end position="33"/>
    </location>
</feature>
<keyword evidence="1" id="KW-0812">Transmembrane</keyword>
<reference evidence="3 4" key="1">
    <citation type="submission" date="2024-04" db="EMBL/GenBank/DDBJ databases">
        <title>Tritrichomonas musculus Genome.</title>
        <authorList>
            <person name="Alves-Ferreira E."/>
            <person name="Grigg M."/>
            <person name="Lorenzi H."/>
            <person name="Galac M."/>
        </authorList>
    </citation>
    <scope>NUCLEOTIDE SEQUENCE [LARGE SCALE GENOMIC DNA]</scope>
    <source>
        <strain evidence="3 4">EAF2021</strain>
    </source>
</reference>
<protein>
    <recommendedName>
        <fullName evidence="2">Protein kinase domain-containing protein</fullName>
    </recommendedName>
</protein>
<sequence length="94" mass="10977">MSPEMLNNEKYDNKTDVYSYGIVVFVLLTGRLPKPNMTDKMTKKPIKFQRHSSSITSEGIELINKCTKPKDRPSFSKIMEIFKIENLNQQKKHQ</sequence>
<keyword evidence="1" id="KW-0472">Membrane</keyword>
<evidence type="ECO:0000313" key="3">
    <source>
        <dbReference type="EMBL" id="KAK8836826.1"/>
    </source>
</evidence>
<dbReference type="PROSITE" id="PS50011">
    <property type="entry name" value="PROTEIN_KINASE_DOM"/>
    <property type="match status" value="1"/>
</dbReference>
<keyword evidence="4" id="KW-1185">Reference proteome</keyword>
<organism evidence="3 4">
    <name type="scientific">Tritrichomonas musculus</name>
    <dbReference type="NCBI Taxonomy" id="1915356"/>
    <lineage>
        <taxon>Eukaryota</taxon>
        <taxon>Metamonada</taxon>
        <taxon>Parabasalia</taxon>
        <taxon>Tritrichomonadida</taxon>
        <taxon>Tritrichomonadidae</taxon>
        <taxon>Tritrichomonas</taxon>
    </lineage>
</organism>
<dbReference type="InterPro" id="IPR011009">
    <property type="entry name" value="Kinase-like_dom_sf"/>
</dbReference>
<dbReference type="Proteomes" id="UP001470230">
    <property type="component" value="Unassembled WGS sequence"/>
</dbReference>
<dbReference type="PANTHER" id="PTHR23257:SF958">
    <property type="entry name" value="SERINE_THREONINE-PROTEIN KINASE WNK4"/>
    <property type="match status" value="1"/>
</dbReference>
<dbReference type="EMBL" id="JAPFFF010000063">
    <property type="protein sequence ID" value="KAK8836826.1"/>
    <property type="molecule type" value="Genomic_DNA"/>
</dbReference>
<name>A0ABR2GT41_9EUKA</name>
<comment type="caution">
    <text evidence="3">The sequence shown here is derived from an EMBL/GenBank/DDBJ whole genome shotgun (WGS) entry which is preliminary data.</text>
</comment>
<accession>A0ABR2GT41</accession>
<dbReference type="Pfam" id="PF07714">
    <property type="entry name" value="PK_Tyr_Ser-Thr"/>
    <property type="match status" value="1"/>
</dbReference>
<dbReference type="InterPro" id="IPR050167">
    <property type="entry name" value="Ser_Thr_protein_kinase"/>
</dbReference>
<evidence type="ECO:0000256" key="1">
    <source>
        <dbReference type="SAM" id="Phobius"/>
    </source>
</evidence>
<dbReference type="SUPFAM" id="SSF56112">
    <property type="entry name" value="Protein kinase-like (PK-like)"/>
    <property type="match status" value="1"/>
</dbReference>
<dbReference type="PANTHER" id="PTHR23257">
    <property type="entry name" value="SERINE-THREONINE PROTEIN KINASE"/>
    <property type="match status" value="1"/>
</dbReference>
<gene>
    <name evidence="3" type="ORF">M9Y10_037350</name>
</gene>
<evidence type="ECO:0000259" key="2">
    <source>
        <dbReference type="PROSITE" id="PS50011"/>
    </source>
</evidence>
<proteinExistence type="predicted"/>
<dbReference type="Gene3D" id="1.10.510.10">
    <property type="entry name" value="Transferase(Phosphotransferase) domain 1"/>
    <property type="match status" value="1"/>
</dbReference>
<keyword evidence="1" id="KW-1133">Transmembrane helix</keyword>
<feature type="domain" description="Protein kinase" evidence="2">
    <location>
        <begin position="1"/>
        <end position="94"/>
    </location>
</feature>